<evidence type="ECO:0000259" key="4">
    <source>
        <dbReference type="Pfam" id="PF00588"/>
    </source>
</evidence>
<dbReference type="InterPro" id="IPR029026">
    <property type="entry name" value="tRNA_m1G_MTases_N"/>
</dbReference>
<name>A0A8J2T0U0_9STRA</name>
<feature type="domain" description="tRNA/rRNA methyltransferase SpoU type" evidence="4">
    <location>
        <begin position="30"/>
        <end position="178"/>
    </location>
</feature>
<keyword evidence="1" id="KW-0694">RNA-binding</keyword>
<dbReference type="InterPro" id="IPR033671">
    <property type="entry name" value="TrmH"/>
</dbReference>
<evidence type="ECO:0000256" key="3">
    <source>
        <dbReference type="ARBA" id="ARBA00022679"/>
    </source>
</evidence>
<evidence type="ECO:0000313" key="6">
    <source>
        <dbReference type="Proteomes" id="UP000789595"/>
    </source>
</evidence>
<dbReference type="SUPFAM" id="SSF75217">
    <property type="entry name" value="alpha/beta knot"/>
    <property type="match status" value="1"/>
</dbReference>
<accession>A0A8J2T0U0</accession>
<sequence length="264" mass="28668">MQAEHTAATDQCPPRVIRCERVLRKRTKSVLLVLDRITDPHNEAAAHRCAEALGVQHVWTVAPPLQPQKKRPKRDTKSVAKGADGWLSLQRFDNVASCVSALRVEGWDIWCAADGEGAVELGSDRPPDLTPAKVAVVIRREADGCDPAFLAAATQKVYFPLRGFTSSLNLSVATALVLSRIFDWYPHFVGDLDESELRDLREEWRPRIAPTPAARAQLGGWLDAPETIPLDDAAAAAAGVSCGSWAPRRIQEAERAAASAPPGS</sequence>
<dbReference type="Proteomes" id="UP000789595">
    <property type="component" value="Unassembled WGS sequence"/>
</dbReference>
<dbReference type="GO" id="GO:0000049">
    <property type="term" value="F:tRNA binding"/>
    <property type="evidence" value="ECO:0007669"/>
    <property type="project" value="UniProtKB-KW"/>
</dbReference>
<proteinExistence type="predicted"/>
<dbReference type="InterPro" id="IPR029028">
    <property type="entry name" value="Alpha/beta_knot_MTases"/>
</dbReference>
<organism evidence="5 6">
    <name type="scientific">Pelagomonas calceolata</name>
    <dbReference type="NCBI Taxonomy" id="35677"/>
    <lineage>
        <taxon>Eukaryota</taxon>
        <taxon>Sar</taxon>
        <taxon>Stramenopiles</taxon>
        <taxon>Ochrophyta</taxon>
        <taxon>Pelagophyceae</taxon>
        <taxon>Pelagomonadales</taxon>
        <taxon>Pelagomonadaceae</taxon>
        <taxon>Pelagomonas</taxon>
    </lineage>
</organism>
<dbReference type="GO" id="GO:0002938">
    <property type="term" value="P:tRNA guanine ribose methylation"/>
    <property type="evidence" value="ECO:0007669"/>
    <property type="project" value="TreeGrafter"/>
</dbReference>
<gene>
    <name evidence="5" type="ORF">PECAL_6P18720</name>
</gene>
<dbReference type="GO" id="GO:0008173">
    <property type="term" value="F:RNA methyltransferase activity"/>
    <property type="evidence" value="ECO:0007669"/>
    <property type="project" value="InterPro"/>
</dbReference>
<reference evidence="5" key="1">
    <citation type="submission" date="2021-11" db="EMBL/GenBank/DDBJ databases">
        <authorList>
            <consortium name="Genoscope - CEA"/>
            <person name="William W."/>
        </authorList>
    </citation>
    <scope>NUCLEOTIDE SEQUENCE</scope>
</reference>
<dbReference type="Gene3D" id="3.40.1280.10">
    <property type="match status" value="1"/>
</dbReference>
<evidence type="ECO:0000256" key="2">
    <source>
        <dbReference type="ARBA" id="ARBA00022603"/>
    </source>
</evidence>
<keyword evidence="2" id="KW-0489">Methyltransferase</keyword>
<evidence type="ECO:0000313" key="5">
    <source>
        <dbReference type="EMBL" id="CAH0380229.1"/>
    </source>
</evidence>
<dbReference type="InterPro" id="IPR001537">
    <property type="entry name" value="SpoU_MeTrfase"/>
</dbReference>
<dbReference type="OrthoDB" id="241340at2759"/>
<dbReference type="PANTHER" id="PTHR43453:SF3">
    <property type="entry name" value="TRNA_RRNA METHYLTRANSFERASE SPOU TYPE DOMAIN-CONTAINING PROTEIN"/>
    <property type="match status" value="1"/>
</dbReference>
<keyword evidence="3" id="KW-0808">Transferase</keyword>
<dbReference type="Pfam" id="PF00588">
    <property type="entry name" value="SpoU_methylase"/>
    <property type="match status" value="1"/>
</dbReference>
<dbReference type="EMBL" id="CAKKNE010000006">
    <property type="protein sequence ID" value="CAH0380229.1"/>
    <property type="molecule type" value="Genomic_DNA"/>
</dbReference>
<evidence type="ECO:0000256" key="1">
    <source>
        <dbReference type="ARBA" id="ARBA00022555"/>
    </source>
</evidence>
<keyword evidence="1" id="KW-0820">tRNA-binding</keyword>
<protein>
    <recommendedName>
        <fullName evidence="4">tRNA/rRNA methyltransferase SpoU type domain-containing protein</fullName>
    </recommendedName>
</protein>
<dbReference type="PANTHER" id="PTHR43453">
    <property type="entry name" value="RRNA METHYLASE-LIKE"/>
    <property type="match status" value="1"/>
</dbReference>
<dbReference type="AlphaFoldDB" id="A0A8J2T0U0"/>
<dbReference type="CDD" id="cd18092">
    <property type="entry name" value="SpoU-like_TrmH"/>
    <property type="match status" value="1"/>
</dbReference>
<keyword evidence="6" id="KW-1185">Reference proteome</keyword>
<comment type="caution">
    <text evidence="5">The sequence shown here is derived from an EMBL/GenBank/DDBJ whole genome shotgun (WGS) entry which is preliminary data.</text>
</comment>